<dbReference type="Pfam" id="PF00300">
    <property type="entry name" value="His_Phos_1"/>
    <property type="match status" value="1"/>
</dbReference>
<dbReference type="GO" id="GO:0004081">
    <property type="term" value="F:bis(5'-nucleosyl)-tetraphosphatase (asymmetrical) activity"/>
    <property type="evidence" value="ECO:0007669"/>
    <property type="project" value="TreeGrafter"/>
</dbReference>
<reference evidence="3" key="1">
    <citation type="submission" date="2021-03" db="EMBL/GenBank/DDBJ databases">
        <title>Leucobacter chromiisoli sp. nov., isolated from chromium-containing soil of chemical plant.</title>
        <authorList>
            <person name="Xu Z."/>
        </authorList>
    </citation>
    <scope>NUCLEOTIDE SEQUENCE</scope>
    <source>
        <strain evidence="3">S27</strain>
    </source>
</reference>
<evidence type="ECO:0000313" key="4">
    <source>
        <dbReference type="Proteomes" id="UP000664382"/>
    </source>
</evidence>
<dbReference type="Pfam" id="PF00293">
    <property type="entry name" value="NUDIX"/>
    <property type="match status" value="1"/>
</dbReference>
<name>A0A939ML63_9MICO</name>
<organism evidence="3 4">
    <name type="scientific">Leucobacter weissii</name>
    <dbReference type="NCBI Taxonomy" id="1983706"/>
    <lineage>
        <taxon>Bacteria</taxon>
        <taxon>Bacillati</taxon>
        <taxon>Actinomycetota</taxon>
        <taxon>Actinomycetes</taxon>
        <taxon>Micrococcales</taxon>
        <taxon>Microbacteriaceae</taxon>
        <taxon>Leucobacter</taxon>
    </lineage>
</organism>
<gene>
    <name evidence="3" type="ORF">J4H92_09965</name>
</gene>
<dbReference type="AlphaFoldDB" id="A0A939ML63"/>
<dbReference type="EMBL" id="JAGDYM010000011">
    <property type="protein sequence ID" value="MBO1902270.1"/>
    <property type="molecule type" value="Genomic_DNA"/>
</dbReference>
<dbReference type="InterPro" id="IPR000086">
    <property type="entry name" value="NUDIX_hydrolase_dom"/>
</dbReference>
<dbReference type="Gene3D" id="3.90.79.10">
    <property type="entry name" value="Nucleoside Triphosphate Pyrophosphohydrolase"/>
    <property type="match status" value="1"/>
</dbReference>
<dbReference type="InterPro" id="IPR020084">
    <property type="entry name" value="NUDIX_hydrolase_CS"/>
</dbReference>
<dbReference type="PROSITE" id="PS00893">
    <property type="entry name" value="NUDIX_BOX"/>
    <property type="match status" value="1"/>
</dbReference>
<dbReference type="CDD" id="cd03673">
    <property type="entry name" value="NUDIX_Ap6A_hydrolase"/>
    <property type="match status" value="1"/>
</dbReference>
<dbReference type="PANTHER" id="PTHR21340">
    <property type="entry name" value="DIADENOSINE 5,5-P1,P4-TETRAPHOSPHATE PYROPHOSPHOHYDROLASE MUTT"/>
    <property type="match status" value="1"/>
</dbReference>
<dbReference type="CDD" id="cd07040">
    <property type="entry name" value="HP"/>
    <property type="match status" value="1"/>
</dbReference>
<dbReference type="RefSeq" id="WP_208098039.1">
    <property type="nucleotide sequence ID" value="NZ_JAGDYM010000011.1"/>
</dbReference>
<dbReference type="SUPFAM" id="SSF55811">
    <property type="entry name" value="Nudix"/>
    <property type="match status" value="1"/>
</dbReference>
<evidence type="ECO:0000256" key="1">
    <source>
        <dbReference type="ARBA" id="ARBA00022801"/>
    </source>
</evidence>
<dbReference type="PROSITE" id="PS51462">
    <property type="entry name" value="NUDIX"/>
    <property type="match status" value="1"/>
</dbReference>
<dbReference type="GO" id="GO:0006167">
    <property type="term" value="P:AMP biosynthetic process"/>
    <property type="evidence" value="ECO:0007669"/>
    <property type="project" value="TreeGrafter"/>
</dbReference>
<accession>A0A939ML63</accession>
<dbReference type="InterPro" id="IPR013078">
    <property type="entry name" value="His_Pase_superF_clade-1"/>
</dbReference>
<evidence type="ECO:0000259" key="2">
    <source>
        <dbReference type="PROSITE" id="PS51462"/>
    </source>
</evidence>
<feature type="domain" description="Nudix hydrolase" evidence="2">
    <location>
        <begin position="3"/>
        <end position="135"/>
    </location>
</feature>
<dbReference type="SUPFAM" id="SSF53254">
    <property type="entry name" value="Phosphoglycerate mutase-like"/>
    <property type="match status" value="1"/>
</dbReference>
<keyword evidence="4" id="KW-1185">Reference proteome</keyword>
<dbReference type="InterPro" id="IPR051325">
    <property type="entry name" value="Nudix_hydrolase_domain"/>
</dbReference>
<proteinExistence type="predicted"/>
<dbReference type="InterPro" id="IPR029033">
    <property type="entry name" value="His_PPase_superfam"/>
</dbReference>
<dbReference type="SMART" id="SM00855">
    <property type="entry name" value="PGAM"/>
    <property type="match status" value="1"/>
</dbReference>
<dbReference type="Gene3D" id="3.40.50.1240">
    <property type="entry name" value="Phosphoglycerate mutase-like"/>
    <property type="match status" value="1"/>
</dbReference>
<keyword evidence="1" id="KW-0378">Hydrolase</keyword>
<dbReference type="PANTHER" id="PTHR21340:SF0">
    <property type="entry name" value="BIS(5'-NUCLEOSYL)-TETRAPHOSPHATASE [ASYMMETRICAL]"/>
    <property type="match status" value="1"/>
</dbReference>
<evidence type="ECO:0000313" key="3">
    <source>
        <dbReference type="EMBL" id="MBO1902270.1"/>
    </source>
</evidence>
<comment type="caution">
    <text evidence="3">The sequence shown here is derived from an EMBL/GenBank/DDBJ whole genome shotgun (WGS) entry which is preliminary data.</text>
</comment>
<sequence>MSSPVLAAGTVCWRRVDDQLMVLLVHRTKQKDVSFPKGKLDPGESMPQAAARETLEETGIAVSLGVNLGTITYRLPDGGERKTVQYWAAEITDEAARASTFRPNREIAALEWVPAREVPERLSYRADRDLFDVFVKLEKRDAIDTFSVILLRHAKAESRSSLYPEDRLRPLSDTGEDQAETLVATLQAFGPSRLHSSSAERCMRTIAPLSHRLRKTVRVNEGLSQDAWDAGETEDLRRTIGKLVRKGKNSVVCTHRPVLPDAAREIALATGSLPGDYLREAAALPPAGFSVFHLSKQRPGSGIISVETYPLKELRG</sequence>
<dbReference type="GO" id="GO:0006754">
    <property type="term" value="P:ATP biosynthetic process"/>
    <property type="evidence" value="ECO:0007669"/>
    <property type="project" value="TreeGrafter"/>
</dbReference>
<dbReference type="Proteomes" id="UP000664382">
    <property type="component" value="Unassembled WGS sequence"/>
</dbReference>
<protein>
    <submittedName>
        <fullName evidence="3">NUDIX domain-containing protein</fullName>
    </submittedName>
</protein>
<dbReference type="InterPro" id="IPR015797">
    <property type="entry name" value="NUDIX_hydrolase-like_dom_sf"/>
</dbReference>